<keyword evidence="3" id="KW-1185">Reference proteome</keyword>
<accession>A0ABP7EAQ0</accession>
<evidence type="ECO:0000313" key="2">
    <source>
        <dbReference type="EMBL" id="GAA3716614.1"/>
    </source>
</evidence>
<evidence type="ECO:0000256" key="1">
    <source>
        <dbReference type="SAM" id="MobiDB-lite"/>
    </source>
</evidence>
<dbReference type="Proteomes" id="UP001499884">
    <property type="component" value="Unassembled WGS sequence"/>
</dbReference>
<feature type="region of interest" description="Disordered" evidence="1">
    <location>
        <begin position="23"/>
        <end position="101"/>
    </location>
</feature>
<sequence>MRNSDQFHALDMTKTARLTAVDATAAHGVRGTPSRWAAPSRKPGHSRQGAQHPRRGRALAQSETHVHIRSSRPDRCRGRPWDPPARARRGTDTRPFRTGLP</sequence>
<comment type="caution">
    <text evidence="2">The sequence shown here is derived from an EMBL/GenBank/DDBJ whole genome shotgun (WGS) entry which is preliminary data.</text>
</comment>
<evidence type="ECO:0008006" key="4">
    <source>
        <dbReference type="Google" id="ProtNLM"/>
    </source>
</evidence>
<dbReference type="EMBL" id="BAABEP010000005">
    <property type="protein sequence ID" value="GAA3716614.1"/>
    <property type="molecule type" value="Genomic_DNA"/>
</dbReference>
<proteinExistence type="predicted"/>
<feature type="compositionally biased region" description="Basic and acidic residues" evidence="1">
    <location>
        <begin position="71"/>
        <end position="80"/>
    </location>
</feature>
<evidence type="ECO:0000313" key="3">
    <source>
        <dbReference type="Proteomes" id="UP001499884"/>
    </source>
</evidence>
<organism evidence="2 3">
    <name type="scientific">Streptomyces tremellae</name>
    <dbReference type="NCBI Taxonomy" id="1124239"/>
    <lineage>
        <taxon>Bacteria</taxon>
        <taxon>Bacillati</taxon>
        <taxon>Actinomycetota</taxon>
        <taxon>Actinomycetes</taxon>
        <taxon>Kitasatosporales</taxon>
        <taxon>Streptomycetaceae</taxon>
        <taxon>Streptomyces</taxon>
    </lineage>
</organism>
<name>A0ABP7EAQ0_9ACTN</name>
<gene>
    <name evidence="2" type="ORF">GCM10023082_12790</name>
</gene>
<reference evidence="3" key="1">
    <citation type="journal article" date="2019" name="Int. J. Syst. Evol. Microbiol.">
        <title>The Global Catalogue of Microorganisms (GCM) 10K type strain sequencing project: providing services to taxonomists for standard genome sequencing and annotation.</title>
        <authorList>
            <consortium name="The Broad Institute Genomics Platform"/>
            <consortium name="The Broad Institute Genome Sequencing Center for Infectious Disease"/>
            <person name="Wu L."/>
            <person name="Ma J."/>
        </authorList>
    </citation>
    <scope>NUCLEOTIDE SEQUENCE [LARGE SCALE GENOMIC DNA]</scope>
    <source>
        <strain evidence="3">JCM 30846</strain>
    </source>
</reference>
<protein>
    <recommendedName>
        <fullName evidence="4">FXSXX-COOH protein</fullName>
    </recommendedName>
</protein>